<evidence type="ECO:0000256" key="2">
    <source>
        <dbReference type="ARBA" id="ARBA00022448"/>
    </source>
</evidence>
<dbReference type="GO" id="GO:0046933">
    <property type="term" value="F:proton-transporting ATP synthase activity, rotational mechanism"/>
    <property type="evidence" value="ECO:0007669"/>
    <property type="project" value="TreeGrafter"/>
</dbReference>
<evidence type="ECO:0000256" key="6">
    <source>
        <dbReference type="ARBA" id="ARBA00023065"/>
    </source>
</evidence>
<dbReference type="GO" id="GO:0045259">
    <property type="term" value="C:proton-transporting ATP synthase complex"/>
    <property type="evidence" value="ECO:0007669"/>
    <property type="project" value="UniProtKB-KW"/>
</dbReference>
<dbReference type="SUPFAM" id="SSF161060">
    <property type="entry name" value="ATP synthase B chain-like"/>
    <property type="match status" value="1"/>
</dbReference>
<evidence type="ECO:0000256" key="5">
    <source>
        <dbReference type="ARBA" id="ARBA00022792"/>
    </source>
</evidence>
<keyword evidence="7 9" id="KW-0496">Mitochondrion</keyword>
<evidence type="ECO:0000256" key="8">
    <source>
        <dbReference type="ARBA" id="ARBA00023136"/>
    </source>
</evidence>
<evidence type="ECO:0000256" key="10">
    <source>
        <dbReference type="SAM" id="MobiDB-lite"/>
    </source>
</evidence>
<evidence type="ECO:0000313" key="11">
    <source>
        <dbReference type="EMBL" id="GAA50512.1"/>
    </source>
</evidence>
<dbReference type="GO" id="GO:0005743">
    <property type="term" value="C:mitochondrial inner membrane"/>
    <property type="evidence" value="ECO:0007669"/>
    <property type="project" value="UniProtKB-SubCell"/>
</dbReference>
<comment type="function">
    <text evidence="9">Subunit b, of the mitochondrial membrane ATP synthase complex (F(1)F(0) ATP synthase or Complex V) that produces ATP from ADP in the presence of a proton gradient across the membrane which is generated by electron transport complexes of the respiratory chain. ATP synthase complex consist of a soluble F(1) head domain - the catalytic core - and a membrane F(1) domain - the membrane proton channel. These two domains are linked by a central stalk rotating inside the F(1) region and a stationary peripheral stalk. During catalysis, ATP synthesis in the catalytic domain of F(1) is coupled via a rotary mechanism of the central stalk subunits to proton translocation. In vivo, can only synthesize ATP although its ATP hydrolase activity can be activated artificially in vitro. Part of the complex F(0) domain. Part of the complex F(0) domain and the peripheric stalk, which acts as a stator to hold the catalytic alpha(3)beta(3) subcomplex and subunit a/ATP6 static relative to the rotary elements.</text>
</comment>
<dbReference type="PANTHER" id="PTHR12733:SF3">
    <property type="entry name" value="ATP SYNTHASE F(0) COMPLEX SUBUNIT B1, MITOCHONDRIAL"/>
    <property type="match status" value="1"/>
</dbReference>
<keyword evidence="3 9" id="KW-0138">CF(0)</keyword>
<keyword evidence="12" id="KW-1185">Reference proteome</keyword>
<keyword evidence="2 9" id="KW-0813">Transport</keyword>
<reference key="2">
    <citation type="submission" date="2011-10" db="EMBL/GenBank/DDBJ databases">
        <title>The genome and transcriptome sequence of Clonorchis sinensis provide insights into the carcinogenic liver fluke.</title>
        <authorList>
            <person name="Wang X."/>
            <person name="Huang Y."/>
            <person name="Chen W."/>
            <person name="Liu H."/>
            <person name="Guo L."/>
            <person name="Chen Y."/>
            <person name="Luo F."/>
            <person name="Zhou W."/>
            <person name="Sun J."/>
            <person name="Mao Q."/>
            <person name="Liang P."/>
            <person name="Zhou C."/>
            <person name="Tian Y."/>
            <person name="Men J."/>
            <person name="Lv X."/>
            <person name="Huang L."/>
            <person name="Zhou J."/>
            <person name="Hu Y."/>
            <person name="Li R."/>
            <person name="Zhang F."/>
            <person name="Lei H."/>
            <person name="Li X."/>
            <person name="Hu X."/>
            <person name="Liang C."/>
            <person name="Xu J."/>
            <person name="Wu Z."/>
            <person name="Yu X."/>
        </authorList>
    </citation>
    <scope>NUCLEOTIDE SEQUENCE</scope>
    <source>
        <strain>Henan</strain>
    </source>
</reference>
<evidence type="ECO:0000256" key="4">
    <source>
        <dbReference type="ARBA" id="ARBA00022781"/>
    </source>
</evidence>
<evidence type="ECO:0000256" key="1">
    <source>
        <dbReference type="ARBA" id="ARBA00007479"/>
    </source>
</evidence>
<comment type="subcellular location">
    <subcellularLocation>
        <location evidence="9">Mitochondrion</location>
    </subcellularLocation>
    <subcellularLocation>
        <location evidence="9">Mitochondrion inner membrane</location>
    </subcellularLocation>
</comment>
<comment type="similarity">
    <text evidence="1 9">Belongs to the eukaryotic ATPase B chain family.</text>
</comment>
<dbReference type="Gene3D" id="1.20.5.2210">
    <property type="match status" value="1"/>
</dbReference>
<dbReference type="Proteomes" id="UP000008909">
    <property type="component" value="Unassembled WGS sequence"/>
</dbReference>
<keyword evidence="4 9" id="KW-0375">Hydrogen ion transport</keyword>
<sequence>MLKPEYGYPEARRFLYSRLGNPSVIEGEYIASTATRPPIKPNEASSSPKPDDSMKTTSSATTAATSDLDKYIKKSEELASKYEKHVDEAVARWAKCDEIYFGKERDFKNFPTVKYSVTHPKVRLGFLPDAWFQALYPITGVTGPYLFLFGSTTFLISKEILVVDPHFVEMGVFIVLMTGLMKKFGPLLADFLDKHMEKVEQIRYYEPLNALHRNLDETIATADEEITRASAVGSLVKAKEENVALQLEAAYRERLQQVYRAVHRRLDYHVERENTRRRFQQTHLINWVVDQVVKGITPAQEKETLTYCIGELKRLAQVHKSTAVA</sequence>
<protein>
    <recommendedName>
        <fullName evidence="9">ATP synthase subunit b</fullName>
    </recommendedName>
</protein>
<evidence type="ECO:0000256" key="7">
    <source>
        <dbReference type="ARBA" id="ARBA00023128"/>
    </source>
</evidence>
<evidence type="ECO:0000313" key="12">
    <source>
        <dbReference type="Proteomes" id="UP000008909"/>
    </source>
</evidence>
<name>G7YC28_CLOSI</name>
<reference evidence="11" key="1">
    <citation type="journal article" date="2011" name="Genome Biol.">
        <title>The draft genome of the carcinogenic human liver fluke Clonorchis sinensis.</title>
        <authorList>
            <person name="Wang X."/>
            <person name="Chen W."/>
            <person name="Huang Y."/>
            <person name="Sun J."/>
            <person name="Men J."/>
            <person name="Liu H."/>
            <person name="Luo F."/>
            <person name="Guo L."/>
            <person name="Lv X."/>
            <person name="Deng C."/>
            <person name="Zhou C."/>
            <person name="Fan Y."/>
            <person name="Li X."/>
            <person name="Huang L."/>
            <person name="Hu Y."/>
            <person name="Liang C."/>
            <person name="Hu X."/>
            <person name="Xu J."/>
            <person name="Yu X."/>
        </authorList>
    </citation>
    <scope>NUCLEOTIDE SEQUENCE [LARGE SCALE GENOMIC DNA]</scope>
    <source>
        <strain evidence="11">Henan</strain>
    </source>
</reference>
<feature type="region of interest" description="Disordered" evidence="10">
    <location>
        <begin position="31"/>
        <end position="62"/>
    </location>
</feature>
<gene>
    <name evidence="11" type="ORF">CLF_104669</name>
</gene>
<dbReference type="InterPro" id="IPR008688">
    <property type="entry name" value="ATP_synth_Bsub_B/MI25"/>
</dbReference>
<proteinExistence type="inferred from homology"/>
<keyword evidence="8 9" id="KW-0472">Membrane</keyword>
<keyword evidence="5 9" id="KW-0999">Mitochondrion inner membrane</keyword>
<dbReference type="Pfam" id="PF05405">
    <property type="entry name" value="Mt_ATP-synt_B"/>
    <property type="match status" value="1"/>
</dbReference>
<keyword evidence="6 9" id="KW-0406">Ion transport</keyword>
<dbReference type="InterPro" id="IPR013837">
    <property type="entry name" value="ATP_synth_F0_suB"/>
</dbReference>
<evidence type="ECO:0000256" key="3">
    <source>
        <dbReference type="ARBA" id="ARBA00022547"/>
    </source>
</evidence>
<dbReference type="AlphaFoldDB" id="G7YC28"/>
<accession>G7YC28</accession>
<dbReference type="EMBL" id="DF143053">
    <property type="protein sequence ID" value="GAA50512.1"/>
    <property type="molecule type" value="Genomic_DNA"/>
</dbReference>
<dbReference type="PANTHER" id="PTHR12733">
    <property type="entry name" value="MITOCHONDRIAL ATP SYNTHASE B CHAIN"/>
    <property type="match status" value="1"/>
</dbReference>
<organism evidence="11 12">
    <name type="scientific">Clonorchis sinensis</name>
    <name type="common">Chinese liver fluke</name>
    <dbReference type="NCBI Taxonomy" id="79923"/>
    <lineage>
        <taxon>Eukaryota</taxon>
        <taxon>Metazoa</taxon>
        <taxon>Spiralia</taxon>
        <taxon>Lophotrochozoa</taxon>
        <taxon>Platyhelminthes</taxon>
        <taxon>Trematoda</taxon>
        <taxon>Digenea</taxon>
        <taxon>Opisthorchiida</taxon>
        <taxon>Opisthorchiata</taxon>
        <taxon>Opisthorchiidae</taxon>
        <taxon>Clonorchis</taxon>
    </lineage>
</organism>
<comment type="subunit">
    <text evidence="9">F-type ATPases have 2 components, CF(1) - the catalytic core - and CF(0) - the membrane proton channel. CF(1) and CF(0) have multiple subunits.</text>
</comment>
<evidence type="ECO:0000256" key="9">
    <source>
        <dbReference type="RuleBase" id="RU368017"/>
    </source>
</evidence>